<evidence type="ECO:0000313" key="2">
    <source>
        <dbReference type="EMBL" id="CAB4558413.1"/>
    </source>
</evidence>
<gene>
    <name evidence="2" type="ORF">UFOPK1619_00220</name>
</gene>
<feature type="region of interest" description="Disordered" evidence="1">
    <location>
        <begin position="39"/>
        <end position="74"/>
    </location>
</feature>
<dbReference type="EMBL" id="CAEZTI010000024">
    <property type="protein sequence ID" value="CAB4558413.1"/>
    <property type="molecule type" value="Genomic_DNA"/>
</dbReference>
<sequence length="74" mass="8141">MSEYQLCPECEGPVVGFGDDARCTQCGLTYLEMDEIIGEDARDGLNDDEYETDELEDSDSNDSGESGDSDSTDW</sequence>
<feature type="compositionally biased region" description="Acidic residues" evidence="1">
    <location>
        <begin position="46"/>
        <end position="74"/>
    </location>
</feature>
<organism evidence="2">
    <name type="scientific">freshwater metagenome</name>
    <dbReference type="NCBI Taxonomy" id="449393"/>
    <lineage>
        <taxon>unclassified sequences</taxon>
        <taxon>metagenomes</taxon>
        <taxon>ecological metagenomes</taxon>
    </lineage>
</organism>
<accession>A0A6J6D829</accession>
<name>A0A6J6D829_9ZZZZ</name>
<evidence type="ECO:0000256" key="1">
    <source>
        <dbReference type="SAM" id="MobiDB-lite"/>
    </source>
</evidence>
<proteinExistence type="predicted"/>
<dbReference type="AlphaFoldDB" id="A0A6J6D829"/>
<protein>
    <submittedName>
        <fullName evidence="2">Unannotated protein</fullName>
    </submittedName>
</protein>
<reference evidence="2" key="1">
    <citation type="submission" date="2020-05" db="EMBL/GenBank/DDBJ databases">
        <authorList>
            <person name="Chiriac C."/>
            <person name="Salcher M."/>
            <person name="Ghai R."/>
            <person name="Kavagutti S V."/>
        </authorList>
    </citation>
    <scope>NUCLEOTIDE SEQUENCE</scope>
</reference>